<dbReference type="FunFam" id="3.30.70.380:FF:000002">
    <property type="entry name" value="phenylalanine--tRNA ligase, mitochondrial"/>
    <property type="match status" value="1"/>
</dbReference>
<keyword evidence="5" id="KW-0547">Nucleotide-binding</keyword>
<evidence type="ECO:0000256" key="11">
    <source>
        <dbReference type="ARBA" id="ARBA00031194"/>
    </source>
</evidence>
<dbReference type="Pfam" id="PF03147">
    <property type="entry name" value="FDX-ACB"/>
    <property type="match status" value="1"/>
</dbReference>
<feature type="domain" description="FDX-ACB" evidence="14">
    <location>
        <begin position="309"/>
        <end position="400"/>
    </location>
</feature>
<dbReference type="InterPro" id="IPR006195">
    <property type="entry name" value="aa-tRNA-synth_II"/>
</dbReference>
<dbReference type="GO" id="GO:0006432">
    <property type="term" value="P:phenylalanyl-tRNA aminoacylation"/>
    <property type="evidence" value="ECO:0007669"/>
    <property type="project" value="InterPro"/>
</dbReference>
<evidence type="ECO:0000256" key="8">
    <source>
        <dbReference type="ARBA" id="ARBA00022946"/>
    </source>
</evidence>
<dbReference type="Pfam" id="PF01409">
    <property type="entry name" value="tRNA-synt_2d"/>
    <property type="match status" value="1"/>
</dbReference>
<comment type="catalytic activity">
    <reaction evidence="12">
        <text>tRNA(Phe) + L-phenylalanine + ATP = L-phenylalanyl-tRNA(Phe) + AMP + diphosphate + H(+)</text>
        <dbReference type="Rhea" id="RHEA:19413"/>
        <dbReference type="Rhea" id="RHEA-COMP:9668"/>
        <dbReference type="Rhea" id="RHEA-COMP:9699"/>
        <dbReference type="ChEBI" id="CHEBI:15378"/>
        <dbReference type="ChEBI" id="CHEBI:30616"/>
        <dbReference type="ChEBI" id="CHEBI:33019"/>
        <dbReference type="ChEBI" id="CHEBI:58095"/>
        <dbReference type="ChEBI" id="CHEBI:78442"/>
        <dbReference type="ChEBI" id="CHEBI:78531"/>
        <dbReference type="ChEBI" id="CHEBI:456215"/>
        <dbReference type="EC" id="6.1.1.20"/>
    </reaction>
</comment>
<evidence type="ECO:0000256" key="12">
    <source>
        <dbReference type="ARBA" id="ARBA00049255"/>
    </source>
</evidence>
<dbReference type="PROSITE" id="PS50862">
    <property type="entry name" value="AA_TRNA_LIGASE_II"/>
    <property type="match status" value="1"/>
</dbReference>
<dbReference type="InterPro" id="IPR005121">
    <property type="entry name" value="Fdx_antiC-bd"/>
</dbReference>
<evidence type="ECO:0000256" key="10">
    <source>
        <dbReference type="ARBA" id="ARBA00023146"/>
    </source>
</evidence>
<keyword evidence="9" id="KW-0496">Mitochondrion</keyword>
<dbReference type="InterPro" id="IPR036690">
    <property type="entry name" value="Fdx_antiC-bd_sf"/>
</dbReference>
<evidence type="ECO:0000313" key="15">
    <source>
        <dbReference type="EMBL" id="TNV78080.1"/>
    </source>
</evidence>
<evidence type="ECO:0000313" key="16">
    <source>
        <dbReference type="Proteomes" id="UP000785679"/>
    </source>
</evidence>
<evidence type="ECO:0000256" key="2">
    <source>
        <dbReference type="ARBA" id="ARBA00008226"/>
    </source>
</evidence>
<keyword evidence="16" id="KW-1185">Reference proteome</keyword>
<dbReference type="NCBIfam" id="TIGR00469">
    <property type="entry name" value="pheS_mito"/>
    <property type="match status" value="1"/>
</dbReference>
<keyword evidence="8" id="KW-0809">Transit peptide</keyword>
<dbReference type="InterPro" id="IPR002319">
    <property type="entry name" value="Phenylalanyl-tRNA_Synthase"/>
</dbReference>
<dbReference type="GO" id="GO:0005759">
    <property type="term" value="C:mitochondrial matrix"/>
    <property type="evidence" value="ECO:0007669"/>
    <property type="project" value="UniProtKB-SubCell"/>
</dbReference>
<feature type="domain" description="Aminoacyl-transfer RNA synthetases class-II family profile" evidence="13">
    <location>
        <begin position="93"/>
        <end position="307"/>
    </location>
</feature>
<organism evidence="15 16">
    <name type="scientific">Halteria grandinella</name>
    <dbReference type="NCBI Taxonomy" id="5974"/>
    <lineage>
        <taxon>Eukaryota</taxon>
        <taxon>Sar</taxon>
        <taxon>Alveolata</taxon>
        <taxon>Ciliophora</taxon>
        <taxon>Intramacronucleata</taxon>
        <taxon>Spirotrichea</taxon>
        <taxon>Stichotrichia</taxon>
        <taxon>Sporadotrichida</taxon>
        <taxon>Halteriidae</taxon>
        <taxon>Halteria</taxon>
    </lineage>
</organism>
<evidence type="ECO:0000256" key="7">
    <source>
        <dbReference type="ARBA" id="ARBA00022917"/>
    </source>
</evidence>
<comment type="caution">
    <text evidence="15">The sequence shown here is derived from an EMBL/GenBank/DDBJ whole genome shotgun (WGS) entry which is preliminary data.</text>
</comment>
<evidence type="ECO:0000256" key="4">
    <source>
        <dbReference type="ARBA" id="ARBA00022598"/>
    </source>
</evidence>
<dbReference type="Gene3D" id="3.30.70.380">
    <property type="entry name" value="Ferrodoxin-fold anticodon-binding domain"/>
    <property type="match status" value="1"/>
</dbReference>
<dbReference type="GO" id="GO:0000049">
    <property type="term" value="F:tRNA binding"/>
    <property type="evidence" value="ECO:0007669"/>
    <property type="project" value="InterPro"/>
</dbReference>
<evidence type="ECO:0000256" key="9">
    <source>
        <dbReference type="ARBA" id="ARBA00023128"/>
    </source>
</evidence>
<dbReference type="SMART" id="SM00896">
    <property type="entry name" value="FDX-ACB"/>
    <property type="match status" value="1"/>
</dbReference>
<gene>
    <name evidence="15" type="ORF">FGO68_gene9512</name>
</gene>
<evidence type="ECO:0000256" key="6">
    <source>
        <dbReference type="ARBA" id="ARBA00022840"/>
    </source>
</evidence>
<name>A0A8J8T161_HALGN</name>
<dbReference type="SUPFAM" id="SSF54991">
    <property type="entry name" value="Anticodon-binding domain of PheRS"/>
    <property type="match status" value="1"/>
</dbReference>
<dbReference type="PANTHER" id="PTHR11538">
    <property type="entry name" value="PHENYLALANYL-TRNA SYNTHETASE"/>
    <property type="match status" value="1"/>
</dbReference>
<dbReference type="OrthoDB" id="4457at2759"/>
<evidence type="ECO:0000259" key="13">
    <source>
        <dbReference type="PROSITE" id="PS50862"/>
    </source>
</evidence>
<dbReference type="EC" id="6.1.1.20" evidence="3"/>
<sequence>MLSKSIFATQFLKANRSSVVLSLRTFSTDQKAKDPYDNIPDSILSITQRKIYKQDGHPLSTLIEKIEGFFGQGQISDLHIPGEKFKVFSDFPPLVKVKECFDDLGIPEDHVSRRITDTYYKSRDTCLRPHTSVHQIPLMRAGNNAFICVGDVYRKDTVDKTHYPAFHQMEGVRTYDLKTLGVGNVAEAKLIAERDLKQVLENLARLVFGDVEMRWIDAYFPFTEPSIELEIFYNNEWLEVLGCGVIHDKVMTRAGKDITNEVGWAFGLGLERWAMKLFDISDIRLFWSQDPRFITQFKQGHITKFKPYSRFPTCYKDLAFWVPPHFNENEFFQIVRHVSGDLAETVECIDKFTHPKTGRESQCFRINYRHMDRSLTNEEVDQFQVKLRQLVASELQCELR</sequence>
<dbReference type="Gene3D" id="3.30.930.10">
    <property type="entry name" value="Bira Bifunctional Protein, Domain 2"/>
    <property type="match status" value="2"/>
</dbReference>
<keyword evidence="10" id="KW-0030">Aminoacyl-tRNA synthetase</keyword>
<proteinExistence type="inferred from homology"/>
<dbReference type="SUPFAM" id="SSF55681">
    <property type="entry name" value="Class II aaRS and biotin synthetases"/>
    <property type="match status" value="1"/>
</dbReference>
<dbReference type="EMBL" id="RRYP01010921">
    <property type="protein sequence ID" value="TNV78080.1"/>
    <property type="molecule type" value="Genomic_DNA"/>
</dbReference>
<comment type="subcellular location">
    <subcellularLocation>
        <location evidence="1">Mitochondrion matrix</location>
    </subcellularLocation>
</comment>
<keyword evidence="6" id="KW-0067">ATP-binding</keyword>
<accession>A0A8J8T161</accession>
<keyword evidence="7" id="KW-0648">Protein biosynthesis</keyword>
<dbReference type="Proteomes" id="UP000785679">
    <property type="component" value="Unassembled WGS sequence"/>
</dbReference>
<dbReference type="AlphaFoldDB" id="A0A8J8T161"/>
<comment type="similarity">
    <text evidence="2">Belongs to the class-II aminoacyl-tRNA synthetase family.</text>
</comment>
<dbReference type="InterPro" id="IPR004530">
    <property type="entry name" value="Phe-tRNA-synth_IIc_mito"/>
</dbReference>
<evidence type="ECO:0000256" key="3">
    <source>
        <dbReference type="ARBA" id="ARBA00012814"/>
    </source>
</evidence>
<evidence type="ECO:0000259" key="14">
    <source>
        <dbReference type="PROSITE" id="PS51447"/>
    </source>
</evidence>
<evidence type="ECO:0000256" key="5">
    <source>
        <dbReference type="ARBA" id="ARBA00022741"/>
    </source>
</evidence>
<reference evidence="15" key="1">
    <citation type="submission" date="2019-06" db="EMBL/GenBank/DDBJ databases">
        <authorList>
            <person name="Zheng W."/>
        </authorList>
    </citation>
    <scope>NUCLEOTIDE SEQUENCE</scope>
    <source>
        <strain evidence="15">QDHG01</strain>
    </source>
</reference>
<dbReference type="PROSITE" id="PS51447">
    <property type="entry name" value="FDX_ACB"/>
    <property type="match status" value="1"/>
</dbReference>
<dbReference type="InterPro" id="IPR045864">
    <property type="entry name" value="aa-tRNA-synth_II/BPL/LPL"/>
</dbReference>
<dbReference type="PANTHER" id="PTHR11538:SF41">
    <property type="entry name" value="PHENYLALANINE--TRNA LIGASE, MITOCHONDRIAL"/>
    <property type="match status" value="1"/>
</dbReference>
<keyword evidence="4" id="KW-0436">Ligase</keyword>
<dbReference type="CDD" id="cd00496">
    <property type="entry name" value="PheRS_alpha_core"/>
    <property type="match status" value="1"/>
</dbReference>
<evidence type="ECO:0000256" key="1">
    <source>
        <dbReference type="ARBA" id="ARBA00004305"/>
    </source>
</evidence>
<dbReference type="GO" id="GO:0005524">
    <property type="term" value="F:ATP binding"/>
    <property type="evidence" value="ECO:0007669"/>
    <property type="project" value="UniProtKB-KW"/>
</dbReference>
<dbReference type="GO" id="GO:0004826">
    <property type="term" value="F:phenylalanine-tRNA ligase activity"/>
    <property type="evidence" value="ECO:0007669"/>
    <property type="project" value="UniProtKB-EC"/>
</dbReference>
<protein>
    <recommendedName>
        <fullName evidence="3">phenylalanine--tRNA ligase</fullName>
        <ecNumber evidence="3">6.1.1.20</ecNumber>
    </recommendedName>
    <alternativeName>
        <fullName evidence="11">Phenylalanyl-tRNA synthetase</fullName>
    </alternativeName>
</protein>